<accession>K2MNG0</accession>
<dbReference type="EMBL" id="AHKC01015365">
    <property type="protein sequence ID" value="EKF28640.1"/>
    <property type="molecule type" value="Genomic_DNA"/>
</dbReference>
<organism evidence="2 3">
    <name type="scientific">Trypanosoma cruzi marinkellei</name>
    <dbReference type="NCBI Taxonomy" id="85056"/>
    <lineage>
        <taxon>Eukaryota</taxon>
        <taxon>Discoba</taxon>
        <taxon>Euglenozoa</taxon>
        <taxon>Kinetoplastea</taxon>
        <taxon>Metakinetoplastina</taxon>
        <taxon>Trypanosomatida</taxon>
        <taxon>Trypanosomatidae</taxon>
        <taxon>Trypanosoma</taxon>
        <taxon>Schizotrypanum</taxon>
    </lineage>
</organism>
<name>K2MNG0_TRYCR</name>
<dbReference type="Proteomes" id="UP000007350">
    <property type="component" value="Unassembled WGS sequence"/>
</dbReference>
<feature type="region of interest" description="Disordered" evidence="1">
    <location>
        <begin position="68"/>
        <end position="127"/>
    </location>
</feature>
<proteinExistence type="predicted"/>
<sequence length="239" mass="26517">MEHRHRRIGRKYYLCPTAQGGNSPVHCSRRLGAHVHGIHYHSWGRGCTGPPPHRSFAQMWMAATTTATRHPMHMPSLRPGCRTAGTPRTSHGNASSSRWTPPRHDPTPGRLPGVRQPPQPPHGVARKASRNLISSLAPSQARPPPTNRRRCREYDGVAASTPFECTYCDFRARAKAGPLSCIRAHEHFGTEPRSAPMKKALHKSPLMRQAGGQCRGLTTHTRHNLSDGEKVTKPKMEVE</sequence>
<feature type="compositionally biased region" description="Polar residues" evidence="1">
    <location>
        <begin position="86"/>
        <end position="99"/>
    </location>
</feature>
<feature type="compositionally biased region" description="Basic and acidic residues" evidence="1">
    <location>
        <begin position="224"/>
        <end position="239"/>
    </location>
</feature>
<feature type="region of interest" description="Disordered" evidence="1">
    <location>
        <begin position="217"/>
        <end position="239"/>
    </location>
</feature>
<evidence type="ECO:0000313" key="3">
    <source>
        <dbReference type="Proteomes" id="UP000007350"/>
    </source>
</evidence>
<dbReference type="OrthoDB" id="10510953at2759"/>
<dbReference type="AlphaFoldDB" id="K2MNG0"/>
<evidence type="ECO:0000256" key="1">
    <source>
        <dbReference type="SAM" id="MobiDB-lite"/>
    </source>
</evidence>
<keyword evidence="3" id="KW-1185">Reference proteome</keyword>
<gene>
    <name evidence="2" type="ORF">MOQ_007605</name>
</gene>
<comment type="caution">
    <text evidence="2">The sequence shown here is derived from an EMBL/GenBank/DDBJ whole genome shotgun (WGS) entry which is preliminary data.</text>
</comment>
<evidence type="ECO:0000313" key="2">
    <source>
        <dbReference type="EMBL" id="EKF28640.1"/>
    </source>
</evidence>
<protein>
    <submittedName>
        <fullName evidence="2">Uncharacterized protein</fullName>
    </submittedName>
</protein>
<reference evidence="2 3" key="1">
    <citation type="journal article" date="2012" name="BMC Genomics">
        <title>Comparative genomic analysis of human infective Trypanosoma cruzi lineages with the bat-restricted subspecies T. cruzi marinkellei.</title>
        <authorList>
            <person name="Franzen O."/>
            <person name="Talavera-Lopez C."/>
            <person name="Ochaya S."/>
            <person name="Butler C.E."/>
            <person name="Messenger L.A."/>
            <person name="Lewis M.D."/>
            <person name="Llewellyn M.S."/>
            <person name="Marinkelle C.J."/>
            <person name="Tyler K.M."/>
            <person name="Miles M.A."/>
            <person name="Andersson B."/>
        </authorList>
    </citation>
    <scope>NUCLEOTIDE SEQUENCE [LARGE SCALE GENOMIC DNA]</scope>
    <source>
        <strain evidence="2 3">B7</strain>
    </source>
</reference>